<accession>A0A552H949</accession>
<sequence>MEPTEEQFLVFNALETLAIVLYSFSNPSSGLWYIETLSPTLPTSVILPDGEIVPFEFVQDYD</sequence>
<name>A0A552H949_MICVR</name>
<evidence type="ECO:0000313" key="1">
    <source>
        <dbReference type="EMBL" id="TRU67696.1"/>
    </source>
</evidence>
<comment type="caution">
    <text evidence="1">The sequence shown here is derived from an EMBL/GenBank/DDBJ whole genome shotgun (WGS) entry which is preliminary data.</text>
</comment>
<organism evidence="1 2">
    <name type="scientific">Microcystis viridis Mv_BB_P_19951000_S68D</name>
    <dbReference type="NCBI Taxonomy" id="2486270"/>
    <lineage>
        <taxon>Bacteria</taxon>
        <taxon>Bacillati</taxon>
        <taxon>Cyanobacteriota</taxon>
        <taxon>Cyanophyceae</taxon>
        <taxon>Oscillatoriophycideae</taxon>
        <taxon>Chroococcales</taxon>
        <taxon>Microcystaceae</taxon>
        <taxon>Microcystis</taxon>
    </lineage>
</organism>
<dbReference type="EMBL" id="SFAZ01000311">
    <property type="protein sequence ID" value="TRU67696.1"/>
    <property type="molecule type" value="Genomic_DNA"/>
</dbReference>
<reference evidence="1 2" key="1">
    <citation type="submission" date="2019-01" db="EMBL/GenBank/DDBJ databases">
        <title>Coherence of Microcystis species and biogeography revealed through population genomics.</title>
        <authorList>
            <person name="Perez-Carrascal O.M."/>
            <person name="Terrat Y."/>
            <person name="Giani A."/>
            <person name="Fortin N."/>
            <person name="Tromas N."/>
            <person name="Shapiro B.J."/>
        </authorList>
    </citation>
    <scope>NUCLEOTIDE SEQUENCE [LARGE SCALE GENOMIC DNA]</scope>
    <source>
        <strain evidence="1">Mv_BB_P_19951000_S68D</strain>
    </source>
</reference>
<dbReference type="AlphaFoldDB" id="A0A552H949"/>
<protein>
    <submittedName>
        <fullName evidence="1">Uncharacterized protein</fullName>
    </submittedName>
</protein>
<proteinExistence type="predicted"/>
<gene>
    <name evidence="1" type="ORF">EWV77_22215</name>
</gene>
<dbReference type="Proteomes" id="UP000320674">
    <property type="component" value="Unassembled WGS sequence"/>
</dbReference>
<evidence type="ECO:0000313" key="2">
    <source>
        <dbReference type="Proteomes" id="UP000320674"/>
    </source>
</evidence>